<accession>A0AAW3MU78</accession>
<evidence type="ECO:0000313" key="1">
    <source>
        <dbReference type="EMBL" id="KVP98349.1"/>
    </source>
</evidence>
<keyword evidence="2" id="KW-1185">Reference proteome</keyword>
<comment type="caution">
    <text evidence="1">The sequence shown here is derived from an EMBL/GenBank/DDBJ whole genome shotgun (WGS) entry which is preliminary data.</text>
</comment>
<evidence type="ECO:0008006" key="3">
    <source>
        <dbReference type="Google" id="ProtNLM"/>
    </source>
</evidence>
<protein>
    <recommendedName>
        <fullName evidence="3">HNH endonuclease</fullName>
    </recommendedName>
</protein>
<name>A0AAW3MU78_9BURK</name>
<dbReference type="RefSeq" id="WP_059925588.1">
    <property type="nucleotide sequence ID" value="NZ_LPBJ01000047.1"/>
</dbReference>
<dbReference type="Proteomes" id="UP000056453">
    <property type="component" value="Unassembled WGS sequence"/>
</dbReference>
<reference evidence="1 2" key="1">
    <citation type="submission" date="2015-11" db="EMBL/GenBank/DDBJ databases">
        <title>Expanding the genomic diversity of Burkholderia species for the development of highly accurate diagnostics.</title>
        <authorList>
            <person name="Sahl J."/>
            <person name="Keim P."/>
            <person name="Wagner D."/>
        </authorList>
    </citation>
    <scope>NUCLEOTIDE SEQUENCE [LARGE SCALE GENOMIC DNA]</scope>
    <source>
        <strain evidence="1 2">MSMB1808WGS</strain>
    </source>
</reference>
<dbReference type="EMBL" id="LPBJ01000047">
    <property type="protein sequence ID" value="KVP98349.1"/>
    <property type="molecule type" value="Genomic_DNA"/>
</dbReference>
<gene>
    <name evidence="1" type="ORF">WJ96_07465</name>
</gene>
<organism evidence="1 2">
    <name type="scientific">Burkholderia ubonensis</name>
    <dbReference type="NCBI Taxonomy" id="101571"/>
    <lineage>
        <taxon>Bacteria</taxon>
        <taxon>Pseudomonadati</taxon>
        <taxon>Pseudomonadota</taxon>
        <taxon>Betaproteobacteria</taxon>
        <taxon>Burkholderiales</taxon>
        <taxon>Burkholderiaceae</taxon>
        <taxon>Burkholderia</taxon>
        <taxon>Burkholderia cepacia complex</taxon>
    </lineage>
</organism>
<dbReference type="AlphaFoldDB" id="A0AAW3MU78"/>
<evidence type="ECO:0000313" key="2">
    <source>
        <dbReference type="Proteomes" id="UP000056453"/>
    </source>
</evidence>
<proteinExistence type="predicted"/>
<sequence>MRNVRNTRYTPESVPPNGQDFIPCCVPYWDGQRFLKEGGRYSEARGYHVLPQDYLSSFEEWLPRKWQHRGDPPVPVLLPDMLPTTSWEANLRTVLSEPEWDRLRKFCYQAAGNTCVACGSRGEPHVEAHESWKFDEATGVQTLRGLLCLCPTCHKAKHLGFANRIGRLPQVLERLMWLNDWDDATLARELAKVEKRQEELSKRTWTLDLSFLRSYGVR</sequence>